<gene>
    <name evidence="21" type="primary">ATP2B1</name>
</gene>
<proteinExistence type="inferred from homology"/>
<dbReference type="InterPro" id="IPR023298">
    <property type="entry name" value="ATPase_P-typ_TM_dom_sf"/>
</dbReference>
<evidence type="ECO:0000256" key="15">
    <source>
        <dbReference type="ARBA" id="ARBA00022989"/>
    </source>
</evidence>
<keyword evidence="4" id="KW-1003">Cell membrane</keyword>
<keyword evidence="17 18" id="KW-0472">Membrane</keyword>
<feature type="compositionally biased region" description="Basic and acidic residues" evidence="19">
    <location>
        <begin position="300"/>
        <end position="310"/>
    </location>
</feature>
<feature type="compositionally biased region" description="Basic and acidic residues" evidence="19">
    <location>
        <begin position="322"/>
        <end position="343"/>
    </location>
</feature>
<dbReference type="SUPFAM" id="SSF81660">
    <property type="entry name" value="Metal cation-transporting ATPase, ATP-binding domain N"/>
    <property type="match status" value="1"/>
</dbReference>
<reference evidence="21" key="3">
    <citation type="submission" date="2025-09" db="UniProtKB">
        <authorList>
            <consortium name="Ensembl"/>
        </authorList>
    </citation>
    <scope>IDENTIFICATION</scope>
    <source>
        <strain evidence="21">broiler</strain>
    </source>
</reference>
<keyword evidence="8" id="KW-0479">Metal-binding</keyword>
<evidence type="ECO:0000256" key="10">
    <source>
        <dbReference type="ARBA" id="ARBA00022837"/>
    </source>
</evidence>
<dbReference type="FunFam" id="1.20.1110.10:FF:000001">
    <property type="entry name" value="Calcium-transporting ATPase"/>
    <property type="match status" value="1"/>
</dbReference>
<comment type="caution">
    <text evidence="18">Lacks conserved residue(s) required for the propagation of feature annotation.</text>
</comment>
<dbReference type="GeneTree" id="ENSGT00940000158686"/>
<dbReference type="NCBIfam" id="TIGR01517">
    <property type="entry name" value="ATPase-IIB_Ca"/>
    <property type="match status" value="1"/>
</dbReference>
<dbReference type="InterPro" id="IPR008250">
    <property type="entry name" value="ATPase_P-typ_transduc_dom_A_sf"/>
</dbReference>
<dbReference type="InterPro" id="IPR022141">
    <property type="entry name" value="ATP_Ca_trans_C"/>
</dbReference>
<dbReference type="AlphaFoldDB" id="A0A8V0YLI4"/>
<dbReference type="PROSITE" id="PS00154">
    <property type="entry name" value="ATPASE_E1_E2"/>
    <property type="match status" value="1"/>
</dbReference>
<dbReference type="Ensembl" id="ENSGALT00010031950.1">
    <property type="protein sequence ID" value="ENSGALP00010018742.1"/>
    <property type="gene ID" value="ENSGALG00010013285.1"/>
</dbReference>
<dbReference type="InterPro" id="IPR036412">
    <property type="entry name" value="HAD-like_sf"/>
</dbReference>
<dbReference type="SFLD" id="SFLDF00027">
    <property type="entry name" value="p-type_atpase"/>
    <property type="match status" value="1"/>
</dbReference>
<keyword evidence="12" id="KW-0460">Magnesium</keyword>
<keyword evidence="6 18" id="KW-0109">Calcium transport</keyword>
<feature type="transmembrane region" description="Helical" evidence="18">
    <location>
        <begin position="363"/>
        <end position="384"/>
    </location>
</feature>
<evidence type="ECO:0000256" key="2">
    <source>
        <dbReference type="ARBA" id="ARBA00006124"/>
    </source>
</evidence>
<dbReference type="GO" id="GO:0005388">
    <property type="term" value="F:P-type calcium transporter activity"/>
    <property type="evidence" value="ECO:0007669"/>
    <property type="project" value="UniProtKB-EC"/>
</dbReference>
<dbReference type="NCBIfam" id="TIGR01494">
    <property type="entry name" value="ATPase_P-type"/>
    <property type="match status" value="3"/>
</dbReference>
<evidence type="ECO:0000256" key="12">
    <source>
        <dbReference type="ARBA" id="ARBA00022842"/>
    </source>
</evidence>
<comment type="catalytic activity">
    <reaction evidence="18">
        <text>Ca(2+)(in) + ATP + H2O = Ca(2+)(out) + ADP + phosphate + H(+)</text>
        <dbReference type="Rhea" id="RHEA:18105"/>
        <dbReference type="ChEBI" id="CHEBI:15377"/>
        <dbReference type="ChEBI" id="CHEBI:15378"/>
        <dbReference type="ChEBI" id="CHEBI:29108"/>
        <dbReference type="ChEBI" id="CHEBI:30616"/>
        <dbReference type="ChEBI" id="CHEBI:43474"/>
        <dbReference type="ChEBI" id="CHEBI:456216"/>
        <dbReference type="EC" id="7.2.2.10"/>
    </reaction>
</comment>
<evidence type="ECO:0000256" key="3">
    <source>
        <dbReference type="ARBA" id="ARBA00022448"/>
    </source>
</evidence>
<dbReference type="GO" id="GO:0005516">
    <property type="term" value="F:calmodulin binding"/>
    <property type="evidence" value="ECO:0007669"/>
    <property type="project" value="UniProtKB-KW"/>
</dbReference>
<dbReference type="GO" id="GO:0046872">
    <property type="term" value="F:metal ion binding"/>
    <property type="evidence" value="ECO:0007669"/>
    <property type="project" value="UniProtKB-KW"/>
</dbReference>
<dbReference type="InterPro" id="IPR001757">
    <property type="entry name" value="P_typ_ATPase"/>
</dbReference>
<dbReference type="PANTHER" id="PTHR24093">
    <property type="entry name" value="CATION TRANSPORTING ATPASE"/>
    <property type="match status" value="1"/>
</dbReference>
<comment type="subcellular location">
    <subcellularLocation>
        <location evidence="1">Cell membrane</location>
        <topology evidence="1">Multi-pass membrane protein</topology>
    </subcellularLocation>
    <subcellularLocation>
        <location evidence="18">Membrane</location>
        <topology evidence="18">Multi-pass membrane protein</topology>
    </subcellularLocation>
</comment>
<dbReference type="FunFam" id="1.20.1110.10:FF:000002">
    <property type="entry name" value="Calcium-transporting ATPase"/>
    <property type="match status" value="1"/>
</dbReference>
<feature type="compositionally biased region" description="Polar residues" evidence="19">
    <location>
        <begin position="1176"/>
        <end position="1198"/>
    </location>
</feature>
<reference evidence="21" key="2">
    <citation type="submission" date="2025-08" db="UniProtKB">
        <authorList>
            <consortium name="Ensembl"/>
        </authorList>
    </citation>
    <scope>IDENTIFICATION</scope>
    <source>
        <strain evidence="21">broiler</strain>
    </source>
</reference>
<keyword evidence="10 18" id="KW-0106">Calcium</keyword>
<evidence type="ECO:0000256" key="4">
    <source>
        <dbReference type="ARBA" id="ARBA00022475"/>
    </source>
</evidence>
<evidence type="ECO:0000256" key="16">
    <source>
        <dbReference type="ARBA" id="ARBA00023065"/>
    </source>
</evidence>
<dbReference type="InterPro" id="IPR059000">
    <property type="entry name" value="ATPase_P-type_domA"/>
</dbReference>
<keyword evidence="9 18" id="KW-0547">Nucleotide-binding</keyword>
<dbReference type="Pfam" id="PF00689">
    <property type="entry name" value="Cation_ATPase_C"/>
    <property type="match status" value="1"/>
</dbReference>
<dbReference type="InterPro" id="IPR018303">
    <property type="entry name" value="ATPase_P-typ_P_site"/>
</dbReference>
<evidence type="ECO:0000256" key="8">
    <source>
        <dbReference type="ARBA" id="ARBA00022723"/>
    </source>
</evidence>
<dbReference type="GO" id="GO:0005886">
    <property type="term" value="C:plasma membrane"/>
    <property type="evidence" value="ECO:0007669"/>
    <property type="project" value="UniProtKB-SubCell"/>
</dbReference>
<protein>
    <recommendedName>
        <fullName evidence="18">Calcium-transporting ATPase</fullName>
        <ecNumber evidence="18">7.2.2.10</ecNumber>
    </recommendedName>
</protein>
<dbReference type="SFLD" id="SFLDS00003">
    <property type="entry name" value="Haloacid_Dehalogenase"/>
    <property type="match status" value="1"/>
</dbReference>
<dbReference type="GO" id="GO:0016887">
    <property type="term" value="F:ATP hydrolysis activity"/>
    <property type="evidence" value="ECO:0007669"/>
    <property type="project" value="InterPro"/>
</dbReference>
<dbReference type="InterPro" id="IPR006068">
    <property type="entry name" value="ATPase_P-typ_cation-transptr_C"/>
</dbReference>
<dbReference type="SUPFAM" id="SSF56784">
    <property type="entry name" value="HAD-like"/>
    <property type="match status" value="1"/>
</dbReference>
<dbReference type="EC" id="7.2.2.10" evidence="18"/>
<dbReference type="FunFam" id="3.40.50.1000:FF:000007">
    <property type="entry name" value="Calcium-transporting ATPase"/>
    <property type="match status" value="1"/>
</dbReference>
<dbReference type="OrthoDB" id="116380at2759"/>
<dbReference type="SFLD" id="SFLDG00002">
    <property type="entry name" value="C1.7:_P-type_atpase_like"/>
    <property type="match status" value="1"/>
</dbReference>
<evidence type="ECO:0000313" key="21">
    <source>
        <dbReference type="Ensembl" id="ENSGALP00010018742.1"/>
    </source>
</evidence>
<dbReference type="InterPro" id="IPR023299">
    <property type="entry name" value="ATPase_P-typ_cyto_dom_N"/>
</dbReference>
<organism evidence="21 22">
    <name type="scientific">Gallus gallus</name>
    <name type="common">Chicken</name>
    <dbReference type="NCBI Taxonomy" id="9031"/>
    <lineage>
        <taxon>Eukaryota</taxon>
        <taxon>Metazoa</taxon>
        <taxon>Chordata</taxon>
        <taxon>Craniata</taxon>
        <taxon>Vertebrata</taxon>
        <taxon>Euteleostomi</taxon>
        <taxon>Archelosauria</taxon>
        <taxon>Archosauria</taxon>
        <taxon>Dinosauria</taxon>
        <taxon>Saurischia</taxon>
        <taxon>Theropoda</taxon>
        <taxon>Coelurosauria</taxon>
        <taxon>Aves</taxon>
        <taxon>Neognathae</taxon>
        <taxon>Galloanserae</taxon>
        <taxon>Galliformes</taxon>
        <taxon>Phasianidae</taxon>
        <taxon>Phasianinae</taxon>
        <taxon>Gallus</taxon>
    </lineage>
</organism>
<evidence type="ECO:0000256" key="14">
    <source>
        <dbReference type="ARBA" id="ARBA00022967"/>
    </source>
</evidence>
<evidence type="ECO:0000256" key="17">
    <source>
        <dbReference type="ARBA" id="ARBA00023136"/>
    </source>
</evidence>
<dbReference type="InterPro" id="IPR004014">
    <property type="entry name" value="ATPase_P-typ_cation-transptr_N"/>
</dbReference>
<name>A0A8V0YLI4_CHICK</name>
<keyword evidence="16 18" id="KW-0406">Ion transport</keyword>
<dbReference type="Pfam" id="PF13246">
    <property type="entry name" value="Cation_ATPase"/>
    <property type="match status" value="1"/>
</dbReference>
<dbReference type="Gene3D" id="1.20.1110.10">
    <property type="entry name" value="Calcium-transporting ATPase, transmembrane domain"/>
    <property type="match status" value="3"/>
</dbReference>
<accession>A0A8V0YLI4</accession>
<keyword evidence="22" id="KW-1185">Reference proteome</keyword>
<dbReference type="PANTHER" id="PTHR24093:SF245">
    <property type="entry name" value="PLASMA MEMBRANE CALCIUM-TRANSPORTING ATPASE 1"/>
    <property type="match status" value="1"/>
</dbReference>
<dbReference type="Pfam" id="PF12424">
    <property type="entry name" value="ATP_Ca_trans_C"/>
    <property type="match status" value="1"/>
</dbReference>
<feature type="transmembrane region" description="Helical" evidence="18">
    <location>
        <begin position="404"/>
        <end position="430"/>
    </location>
</feature>
<keyword evidence="13" id="KW-0112">Calmodulin-binding</keyword>
<evidence type="ECO:0000256" key="13">
    <source>
        <dbReference type="ARBA" id="ARBA00022860"/>
    </source>
</evidence>
<feature type="transmembrane region" description="Helical" evidence="18">
    <location>
        <begin position="1018"/>
        <end position="1039"/>
    </location>
</feature>
<dbReference type="Gene3D" id="3.40.1110.10">
    <property type="entry name" value="Calcium-transporting ATPase, cytoplasmic domain N"/>
    <property type="match status" value="1"/>
</dbReference>
<dbReference type="PRINTS" id="PR00119">
    <property type="entry name" value="CATATPASE"/>
</dbReference>
<evidence type="ECO:0000256" key="18">
    <source>
        <dbReference type="RuleBase" id="RU361146"/>
    </source>
</evidence>
<evidence type="ECO:0000256" key="5">
    <source>
        <dbReference type="ARBA" id="ARBA00022553"/>
    </source>
</evidence>
<keyword evidence="7 18" id="KW-0812">Transmembrane</keyword>
<dbReference type="SUPFAM" id="SSF81653">
    <property type="entry name" value="Calcium ATPase, transduction domain A"/>
    <property type="match status" value="1"/>
</dbReference>
<keyword evidence="11 18" id="KW-0067">ATP-binding</keyword>
<reference evidence="21" key="1">
    <citation type="submission" date="2020-11" db="EMBL/GenBank/DDBJ databases">
        <title>Gallus gallus (Chicken) genome, bGalGal1, GRCg7b, maternal haplotype autosomes + Z &amp; W.</title>
        <authorList>
            <person name="Warren W."/>
            <person name="Formenti G."/>
            <person name="Fedrigo O."/>
            <person name="Haase B."/>
            <person name="Mountcastle J."/>
            <person name="Balacco J."/>
            <person name="Tracey A."/>
            <person name="Schneider V."/>
            <person name="Okimoto R."/>
            <person name="Cheng H."/>
            <person name="Hawken R."/>
            <person name="Howe K."/>
            <person name="Jarvis E.D."/>
        </authorList>
    </citation>
    <scope>NUCLEOTIDE SEQUENCE [LARGE SCALE GENOMIC DNA]</scope>
    <source>
        <strain evidence="21">Broiler</strain>
    </source>
</reference>
<keyword evidence="5" id="KW-0597">Phosphoprotein</keyword>
<evidence type="ECO:0000256" key="6">
    <source>
        <dbReference type="ARBA" id="ARBA00022568"/>
    </source>
</evidence>
<dbReference type="InterPro" id="IPR044492">
    <property type="entry name" value="P_typ_ATPase_HD_dom"/>
</dbReference>
<dbReference type="SMART" id="SM00831">
    <property type="entry name" value="Cation_ATPase_N"/>
    <property type="match status" value="1"/>
</dbReference>
<dbReference type="CDD" id="cd02081">
    <property type="entry name" value="P-type_ATPase_Ca_PMCA-like"/>
    <property type="match status" value="1"/>
</dbReference>
<evidence type="ECO:0000256" key="7">
    <source>
        <dbReference type="ARBA" id="ARBA00022692"/>
    </source>
</evidence>
<dbReference type="Gene3D" id="2.70.150.10">
    <property type="entry name" value="Calcium-transporting ATPase, cytoplasmic transduction domain A"/>
    <property type="match status" value="1"/>
</dbReference>
<feature type="domain" description="Cation-transporting P-type ATPase N-terminal" evidence="20">
    <location>
        <begin position="49"/>
        <end position="125"/>
    </location>
</feature>
<evidence type="ECO:0000259" key="20">
    <source>
        <dbReference type="SMART" id="SM00831"/>
    </source>
</evidence>
<feature type="region of interest" description="Disordered" evidence="19">
    <location>
        <begin position="1138"/>
        <end position="1198"/>
    </location>
</feature>
<dbReference type="InterPro" id="IPR023214">
    <property type="entry name" value="HAD_sf"/>
</dbReference>
<dbReference type="Proteomes" id="UP000000539">
    <property type="component" value="Chromosome 1"/>
</dbReference>
<evidence type="ECO:0000313" key="22">
    <source>
        <dbReference type="Proteomes" id="UP000000539"/>
    </source>
</evidence>
<feature type="region of interest" description="Disordered" evidence="19">
    <location>
        <begin position="296"/>
        <end position="343"/>
    </location>
</feature>
<dbReference type="FunFam" id="3.40.1110.10:FF:000002">
    <property type="entry name" value="Calcium-transporting ATPase"/>
    <property type="match status" value="1"/>
</dbReference>
<dbReference type="Pfam" id="PF00690">
    <property type="entry name" value="Cation_ATPase_N"/>
    <property type="match status" value="1"/>
</dbReference>
<evidence type="ECO:0000256" key="19">
    <source>
        <dbReference type="SAM" id="MobiDB-lite"/>
    </source>
</evidence>
<sequence>MGDMANNSVAYSGVKNAVKEANHGEFGVTLAELRSLMELRATDALHKIQECYGDVQGICTKLKTSPNEGLSGNPADIERREAVFGKNFIPPKKPKTFLQLVWEALQDVTLIILEIAAVVSLGLSFYQPPGGNEALCGSVNVGEEEEESEAGWIEGAAILLSVVCVVLVTAFNDWSKEKQFRGLQSRIEQEQKFTVIRGGQVIQIPVADIIVGDIAQVKYGDLLPADGILIQGNDLKIDESSLTGESDHVKKSLDRDPMLLSGTHVMEGSGRMVVTAVGVNSQTGIIFTLLGAGGDEEEKEKEKKDKKTKAQDGAAMEMQPLKSEDGVDGDEKDKKRSNLPKKEKSVLQGKLTKLAVQIGKAGLLMSAITVIILVLYFVIDTFWVQKRPWLAECTPIYIQYFVKFFIIGVTVLVVAVPEGLPLAVTISLAYSVKKMMRDNNLVRHLDACETMGNATAICSDKTGTLTMNRMTVVQAYISEKHYKKIPAPEAIPENIMAYLVTGISVNCAYTSKILPPEKEGGLPRHVGNKTECALLGFLLDLKRDYQDVRNEIPEEKLHKVYTFNSVRKSMSTVLKNSDGSFRIFSKGASEIVLKKCFKILSADGEPKVFRPRDRDDIVKTVIEPMASEGLRTICLAFRDFPAGEPEPEWDNENDIVTGLTCIAVVGIEDPVRPEVPDAIKKCQRAGITVRMVTGDNINTARAIALKCGILNPGEDFLCLEGKDFNRRIRNEKGEIEQERIDKIWPKLRVLARSSPTDKHTLVKGIIDSTIFDQRQVVAVTGDGTNDGPALKKADVGFAMGIAGTDVAKEASDIILTDDNFTSIVKAVMWGRNVYDSISKFLQFQLTVNVVACFIINDSPLKAVQMLWVNLIMDTLASLALATEPPTEALLLRKPYGRNKPLISRTMMKNILGHAFYQLVVVFTLLFAGEKIFDIDSGRNAPLHAPPSEHYTIVFNTFVMMQLFNEINARKIHGERNVFEGIFNNAIFCTIVLGTFVVQIIIVQFGGKPFSCSKLSIEQWLWSVFLGMGTLLWGQLISTIPTSRLKFLKEAGHGTQKEEIPEEELAEDVEEIDHAERELRRGQILWFRGLNRIQTQIRVVNAFRSSLYEGLEKPETRSSIHNFMTHPEFRIEDSEPHIPLIDDTDAEDDAPTKRNSTPPPSPNKNNNAVDSGIHLTTDMNKSATSSSPGSPLHSLETSL</sequence>
<feature type="transmembrane region" description="Helical" evidence="18">
    <location>
        <begin position="985"/>
        <end position="1006"/>
    </location>
</feature>
<evidence type="ECO:0000256" key="9">
    <source>
        <dbReference type="ARBA" id="ARBA00022741"/>
    </source>
</evidence>
<dbReference type="FunFam" id="2.70.150.10:FF:000001">
    <property type="entry name" value="Calcium-transporting ATPase"/>
    <property type="match status" value="1"/>
</dbReference>
<dbReference type="GO" id="GO:0005524">
    <property type="term" value="F:ATP binding"/>
    <property type="evidence" value="ECO:0007669"/>
    <property type="project" value="UniProtKB-KW"/>
</dbReference>
<dbReference type="FunFam" id="1.20.1110.10:FF:000008">
    <property type="entry name" value="Calcium-transporting ATPase"/>
    <property type="match status" value="1"/>
</dbReference>
<feature type="transmembrane region" description="Helical" evidence="18">
    <location>
        <begin position="910"/>
        <end position="927"/>
    </location>
</feature>
<comment type="similarity">
    <text evidence="2 18">Belongs to the cation transport ATPase (P-type) (TC 3.A.3) family. Type IIB subfamily.</text>
</comment>
<dbReference type="SUPFAM" id="SSF81665">
    <property type="entry name" value="Calcium ATPase, transmembrane domain M"/>
    <property type="match status" value="1"/>
</dbReference>
<keyword evidence="3 18" id="KW-0813">Transport</keyword>
<dbReference type="Pfam" id="PF08282">
    <property type="entry name" value="Hydrolase_3"/>
    <property type="match status" value="1"/>
</dbReference>
<dbReference type="Gene3D" id="3.40.50.1000">
    <property type="entry name" value="HAD superfamily/HAD-like"/>
    <property type="match status" value="1"/>
</dbReference>
<keyword evidence="15 18" id="KW-1133">Transmembrane helix</keyword>
<dbReference type="Pfam" id="PF00122">
    <property type="entry name" value="E1-E2_ATPase"/>
    <property type="match status" value="1"/>
</dbReference>
<evidence type="ECO:0000256" key="11">
    <source>
        <dbReference type="ARBA" id="ARBA00022840"/>
    </source>
</evidence>
<keyword evidence="14" id="KW-1278">Translocase</keyword>
<evidence type="ECO:0000256" key="1">
    <source>
        <dbReference type="ARBA" id="ARBA00004651"/>
    </source>
</evidence>
<dbReference type="InterPro" id="IPR006408">
    <property type="entry name" value="P-type_ATPase_IIB"/>
</dbReference>
<comment type="function">
    <text evidence="18">Catalyzes the hydrolysis of ATP coupled with the transport of calcium.</text>
</comment>